<dbReference type="InterPro" id="IPR002716">
    <property type="entry name" value="PIN_dom"/>
</dbReference>
<evidence type="ECO:0000256" key="4">
    <source>
        <dbReference type="ARBA" id="ARBA00022801"/>
    </source>
</evidence>
<organism evidence="8 9">
    <name type="scientific">Pseudonocardia aurantiaca</name>
    <dbReference type="NCBI Taxonomy" id="75290"/>
    <lineage>
        <taxon>Bacteria</taxon>
        <taxon>Bacillati</taxon>
        <taxon>Actinomycetota</taxon>
        <taxon>Actinomycetes</taxon>
        <taxon>Pseudonocardiales</taxon>
        <taxon>Pseudonocardiaceae</taxon>
        <taxon>Pseudonocardia</taxon>
    </lineage>
</organism>
<proteinExistence type="inferred from homology"/>
<dbReference type="Pfam" id="PF01850">
    <property type="entry name" value="PIN"/>
    <property type="match status" value="1"/>
</dbReference>
<keyword evidence="3 6" id="KW-0479">Metal-binding</keyword>
<evidence type="ECO:0000259" key="7">
    <source>
        <dbReference type="Pfam" id="PF01850"/>
    </source>
</evidence>
<keyword evidence="6" id="KW-0800">Toxin</keyword>
<keyword evidence="5 6" id="KW-0460">Magnesium</keyword>
<dbReference type="InterPro" id="IPR022907">
    <property type="entry name" value="VapC_family"/>
</dbReference>
<dbReference type="Proteomes" id="UP001597145">
    <property type="component" value="Unassembled WGS sequence"/>
</dbReference>
<feature type="binding site" evidence="6">
    <location>
        <position position="6"/>
    </location>
    <ligand>
        <name>Mg(2+)</name>
        <dbReference type="ChEBI" id="CHEBI:18420"/>
    </ligand>
</feature>
<dbReference type="CDD" id="cd09874">
    <property type="entry name" value="PIN_MT3492-like"/>
    <property type="match status" value="1"/>
</dbReference>
<comment type="cofactor">
    <cofactor evidence="6">
        <name>Mg(2+)</name>
        <dbReference type="ChEBI" id="CHEBI:18420"/>
    </cofactor>
</comment>
<dbReference type="EC" id="3.1.-.-" evidence="6"/>
<keyword evidence="9" id="KW-1185">Reference proteome</keyword>
<evidence type="ECO:0000313" key="8">
    <source>
        <dbReference type="EMBL" id="MFD1533062.1"/>
    </source>
</evidence>
<keyword evidence="4 6" id="KW-0378">Hydrolase</keyword>
<name>A0ABW4FVK0_9PSEU</name>
<dbReference type="RefSeq" id="WP_343983261.1">
    <property type="nucleotide sequence ID" value="NZ_BAAAJG010000016.1"/>
</dbReference>
<feature type="binding site" evidence="6">
    <location>
        <position position="101"/>
    </location>
    <ligand>
        <name>Mg(2+)</name>
        <dbReference type="ChEBI" id="CHEBI:18420"/>
    </ligand>
</feature>
<dbReference type="EMBL" id="JBHUCP010000023">
    <property type="protein sequence ID" value="MFD1533062.1"/>
    <property type="molecule type" value="Genomic_DNA"/>
</dbReference>
<dbReference type="SUPFAM" id="SSF88723">
    <property type="entry name" value="PIN domain-like"/>
    <property type="match status" value="1"/>
</dbReference>
<dbReference type="HAMAP" id="MF_00265">
    <property type="entry name" value="VapC_Nob1"/>
    <property type="match status" value="1"/>
</dbReference>
<evidence type="ECO:0000313" key="9">
    <source>
        <dbReference type="Proteomes" id="UP001597145"/>
    </source>
</evidence>
<reference evidence="9" key="1">
    <citation type="journal article" date="2019" name="Int. J. Syst. Evol. Microbiol.">
        <title>The Global Catalogue of Microorganisms (GCM) 10K type strain sequencing project: providing services to taxonomists for standard genome sequencing and annotation.</title>
        <authorList>
            <consortium name="The Broad Institute Genomics Platform"/>
            <consortium name="The Broad Institute Genome Sequencing Center for Infectious Disease"/>
            <person name="Wu L."/>
            <person name="Ma J."/>
        </authorList>
    </citation>
    <scope>NUCLEOTIDE SEQUENCE [LARGE SCALE GENOMIC DNA]</scope>
    <source>
        <strain evidence="9">JCM 12165</strain>
    </source>
</reference>
<evidence type="ECO:0000256" key="6">
    <source>
        <dbReference type="HAMAP-Rule" id="MF_00265"/>
    </source>
</evidence>
<comment type="function">
    <text evidence="6">Toxic component of a toxin-antitoxin (TA) system. An RNase.</text>
</comment>
<evidence type="ECO:0000256" key="1">
    <source>
        <dbReference type="ARBA" id="ARBA00022649"/>
    </source>
</evidence>
<sequence>MIGYLDTSAIVPLLVDEPTSAACRRFWDDADDVVSCRLAYVEAAAALAQGRRMGRLDAARHEQARELLDVVWSELDVIEVDDRLVRAAADAAHGAALRGYDAVHCVAAEQLLEDDLVAASGDRQLLRAWQERGVSVYDTAE</sequence>
<keyword evidence="2 6" id="KW-0540">Nuclease</keyword>
<comment type="caution">
    <text evidence="8">The sequence shown here is derived from an EMBL/GenBank/DDBJ whole genome shotgun (WGS) entry which is preliminary data.</text>
</comment>
<evidence type="ECO:0000256" key="3">
    <source>
        <dbReference type="ARBA" id="ARBA00022723"/>
    </source>
</evidence>
<feature type="domain" description="PIN" evidence="7">
    <location>
        <begin position="4"/>
        <end position="125"/>
    </location>
</feature>
<comment type="similarity">
    <text evidence="6">Belongs to the PINc/VapC protein family.</text>
</comment>
<keyword evidence="1 6" id="KW-1277">Toxin-antitoxin system</keyword>
<gene>
    <name evidence="6" type="primary">vapC</name>
    <name evidence="8" type="ORF">ACFSCY_26920</name>
</gene>
<dbReference type="InterPro" id="IPR029060">
    <property type="entry name" value="PIN-like_dom_sf"/>
</dbReference>
<evidence type="ECO:0000256" key="5">
    <source>
        <dbReference type="ARBA" id="ARBA00022842"/>
    </source>
</evidence>
<evidence type="ECO:0000256" key="2">
    <source>
        <dbReference type="ARBA" id="ARBA00022722"/>
    </source>
</evidence>
<accession>A0ABW4FVK0</accession>
<dbReference type="Gene3D" id="3.40.50.1010">
    <property type="entry name" value="5'-nuclease"/>
    <property type="match status" value="1"/>
</dbReference>
<protein>
    <recommendedName>
        <fullName evidence="6">Ribonuclease VapC</fullName>
        <shortName evidence="6">RNase VapC</shortName>
        <ecNumber evidence="6">3.1.-.-</ecNumber>
    </recommendedName>
    <alternativeName>
        <fullName evidence="6">Toxin VapC</fullName>
    </alternativeName>
</protein>